<evidence type="ECO:0000313" key="9">
    <source>
        <dbReference type="Proteomes" id="UP000712007"/>
    </source>
</evidence>
<dbReference type="Pfam" id="PF02687">
    <property type="entry name" value="FtsX"/>
    <property type="match status" value="1"/>
</dbReference>
<evidence type="ECO:0000256" key="6">
    <source>
        <dbReference type="SAM" id="Phobius"/>
    </source>
</evidence>
<dbReference type="PANTHER" id="PTHR47755">
    <property type="entry name" value="CELL DIVISION PROTEIN FTSX"/>
    <property type="match status" value="1"/>
</dbReference>
<evidence type="ECO:0000256" key="1">
    <source>
        <dbReference type="ARBA" id="ARBA00004651"/>
    </source>
</evidence>
<keyword evidence="2" id="KW-1003">Cell membrane</keyword>
<name>A0A940IEV7_9BACT</name>
<evidence type="ECO:0000313" key="8">
    <source>
        <dbReference type="EMBL" id="MBO8440084.1"/>
    </source>
</evidence>
<proteinExistence type="predicted"/>
<dbReference type="EMBL" id="JADIMV010000094">
    <property type="protein sequence ID" value="MBO8440084.1"/>
    <property type="molecule type" value="Genomic_DNA"/>
</dbReference>
<evidence type="ECO:0000256" key="2">
    <source>
        <dbReference type="ARBA" id="ARBA00022475"/>
    </source>
</evidence>
<comment type="caution">
    <text evidence="8">The sequence shown here is derived from an EMBL/GenBank/DDBJ whole genome shotgun (WGS) entry which is preliminary data.</text>
</comment>
<reference evidence="8" key="1">
    <citation type="submission" date="2020-10" db="EMBL/GenBank/DDBJ databases">
        <authorList>
            <person name="Gilroy R."/>
        </authorList>
    </citation>
    <scope>NUCLEOTIDE SEQUENCE</scope>
    <source>
        <strain evidence="8">3924</strain>
    </source>
</reference>
<dbReference type="GO" id="GO:0005886">
    <property type="term" value="C:plasma membrane"/>
    <property type="evidence" value="ECO:0007669"/>
    <property type="project" value="UniProtKB-SubCell"/>
</dbReference>
<dbReference type="Proteomes" id="UP000712007">
    <property type="component" value="Unassembled WGS sequence"/>
</dbReference>
<dbReference type="PANTHER" id="PTHR47755:SF1">
    <property type="entry name" value="CELL DIVISION PROTEIN FTSX"/>
    <property type="match status" value="1"/>
</dbReference>
<evidence type="ECO:0000259" key="7">
    <source>
        <dbReference type="Pfam" id="PF02687"/>
    </source>
</evidence>
<gene>
    <name evidence="8" type="ORF">IAC51_05475</name>
</gene>
<organism evidence="8 9">
    <name type="scientific">Candidatus Aphodosoma intestinipullorum</name>
    <dbReference type="NCBI Taxonomy" id="2840674"/>
    <lineage>
        <taxon>Bacteria</taxon>
        <taxon>Pseudomonadati</taxon>
        <taxon>Bacteroidota</taxon>
        <taxon>Bacteroidia</taxon>
        <taxon>Bacteroidales</taxon>
        <taxon>Candidatus Aphodosoma</taxon>
    </lineage>
</organism>
<protein>
    <submittedName>
        <fullName evidence="8">FtsX-like permease family protein</fullName>
    </submittedName>
</protein>
<dbReference type="GO" id="GO:0051301">
    <property type="term" value="P:cell division"/>
    <property type="evidence" value="ECO:0007669"/>
    <property type="project" value="InterPro"/>
</dbReference>
<keyword evidence="5 6" id="KW-0472">Membrane</keyword>
<feature type="transmembrane region" description="Helical" evidence="6">
    <location>
        <begin position="68"/>
        <end position="90"/>
    </location>
</feature>
<dbReference type="InterPro" id="IPR003838">
    <property type="entry name" value="ABC3_permease_C"/>
</dbReference>
<dbReference type="AlphaFoldDB" id="A0A940IEV7"/>
<keyword evidence="4 6" id="KW-1133">Transmembrane helix</keyword>
<feature type="transmembrane region" description="Helical" evidence="6">
    <location>
        <begin position="102"/>
        <end position="126"/>
    </location>
</feature>
<dbReference type="InterPro" id="IPR004513">
    <property type="entry name" value="FtsX"/>
</dbReference>
<feature type="transmembrane region" description="Helical" evidence="6">
    <location>
        <begin position="12"/>
        <end position="35"/>
    </location>
</feature>
<accession>A0A940IEV7</accession>
<evidence type="ECO:0000256" key="5">
    <source>
        <dbReference type="ARBA" id="ARBA00023136"/>
    </source>
</evidence>
<evidence type="ECO:0000256" key="3">
    <source>
        <dbReference type="ARBA" id="ARBA00022692"/>
    </source>
</evidence>
<feature type="domain" description="ABC3 transporter permease C-terminal" evidence="7">
    <location>
        <begin position="18"/>
        <end position="134"/>
    </location>
</feature>
<reference evidence="8" key="2">
    <citation type="journal article" date="2021" name="PeerJ">
        <title>Extensive microbial diversity within the chicken gut microbiome revealed by metagenomics and culture.</title>
        <authorList>
            <person name="Gilroy R."/>
            <person name="Ravi A."/>
            <person name="Getino M."/>
            <person name="Pursley I."/>
            <person name="Horton D.L."/>
            <person name="Alikhan N.F."/>
            <person name="Baker D."/>
            <person name="Gharbi K."/>
            <person name="Hall N."/>
            <person name="Watson M."/>
            <person name="Adriaenssens E.M."/>
            <person name="Foster-Nyarko E."/>
            <person name="Jarju S."/>
            <person name="Secka A."/>
            <person name="Antonio M."/>
            <person name="Oren A."/>
            <person name="Chaudhuri R.R."/>
            <person name="La Ragione R."/>
            <person name="Hildebrand F."/>
            <person name="Pallen M.J."/>
        </authorList>
    </citation>
    <scope>NUCLEOTIDE SEQUENCE</scope>
    <source>
        <strain evidence="8">3924</strain>
    </source>
</reference>
<comment type="subcellular location">
    <subcellularLocation>
        <location evidence="1">Cell membrane</location>
        <topology evidence="1">Multi-pass membrane protein</topology>
    </subcellularLocation>
</comment>
<keyword evidence="3 6" id="KW-0812">Transmembrane</keyword>
<evidence type="ECO:0000256" key="4">
    <source>
        <dbReference type="ARBA" id="ARBA00022989"/>
    </source>
</evidence>
<sequence length="142" mass="16076">MLQMFNQNISRVTVILSLITVVLLLISIVLINNTIRLSVYSKRFIINTMKLVGAKAGFIRRPFICRSVLNGVIAALIALVLLAGTTYYLQSEIGATFDMYRLSIILPVVAVVFVFSILITYLATFFSVSRYIRMKTDHLYFI</sequence>